<name>A0A1G6NE34_9PSEU</name>
<proteinExistence type="predicted"/>
<protein>
    <recommendedName>
        <fullName evidence="3">Homeodomain-like domain-containing protein</fullName>
    </recommendedName>
</protein>
<gene>
    <name evidence="1" type="ORF">SAMN05216174_103305</name>
</gene>
<dbReference type="AlphaFoldDB" id="A0A1G6NE34"/>
<keyword evidence="2" id="KW-1185">Reference proteome</keyword>
<evidence type="ECO:0000313" key="2">
    <source>
        <dbReference type="Proteomes" id="UP000199501"/>
    </source>
</evidence>
<reference evidence="2" key="1">
    <citation type="submission" date="2016-10" db="EMBL/GenBank/DDBJ databases">
        <authorList>
            <person name="Varghese N."/>
            <person name="Submissions S."/>
        </authorList>
    </citation>
    <scope>NUCLEOTIDE SEQUENCE [LARGE SCALE GENOMIC DNA]</scope>
    <source>
        <strain evidence="2">IBRC-M 10403</strain>
    </source>
</reference>
<sequence>MAVNYLFGDDYLKFHDQPRTPMLALEALRWIEMGLELERAVLIAQARHEGASWSEIGRQLALTKQAAHHRYDRVAKGITEFAGPEGNFEDLLDYIYANFDAWPENPSGEDAIENSR</sequence>
<evidence type="ECO:0008006" key="3">
    <source>
        <dbReference type="Google" id="ProtNLM"/>
    </source>
</evidence>
<dbReference type="STRING" id="1271860.SAMN05216174_103305"/>
<dbReference type="Proteomes" id="UP000199501">
    <property type="component" value="Unassembled WGS sequence"/>
</dbReference>
<organism evidence="1 2">
    <name type="scientific">Actinokineospora iranica</name>
    <dbReference type="NCBI Taxonomy" id="1271860"/>
    <lineage>
        <taxon>Bacteria</taxon>
        <taxon>Bacillati</taxon>
        <taxon>Actinomycetota</taxon>
        <taxon>Actinomycetes</taxon>
        <taxon>Pseudonocardiales</taxon>
        <taxon>Pseudonocardiaceae</taxon>
        <taxon>Actinokineospora</taxon>
    </lineage>
</organism>
<dbReference type="EMBL" id="FMZZ01000003">
    <property type="protein sequence ID" value="SDC65714.1"/>
    <property type="molecule type" value="Genomic_DNA"/>
</dbReference>
<evidence type="ECO:0000313" key="1">
    <source>
        <dbReference type="EMBL" id="SDC65714.1"/>
    </source>
</evidence>
<accession>A0A1G6NE34</accession>